<proteinExistence type="predicted"/>
<reference evidence="9 10" key="1">
    <citation type="journal article" date="2010" name="Nat. Biotechnol.">
        <title>Genome sequence of the model mushroom Schizophyllum commune.</title>
        <authorList>
            <person name="Ohm R.A."/>
            <person name="de Jong J.F."/>
            <person name="Lugones L.G."/>
            <person name="Aerts A."/>
            <person name="Kothe E."/>
            <person name="Stajich J.E."/>
            <person name="de Vries R.P."/>
            <person name="Record E."/>
            <person name="Levasseur A."/>
            <person name="Baker S.E."/>
            <person name="Bartholomew K.A."/>
            <person name="Coutinho P.M."/>
            <person name="Erdmann S."/>
            <person name="Fowler T.J."/>
            <person name="Gathman A.C."/>
            <person name="Lombard V."/>
            <person name="Henrissat B."/>
            <person name="Knabe N."/>
            <person name="Kuees U."/>
            <person name="Lilly W.W."/>
            <person name="Lindquist E."/>
            <person name="Lucas S."/>
            <person name="Magnuson J.K."/>
            <person name="Piumi F."/>
            <person name="Raudaskoski M."/>
            <person name="Salamov A."/>
            <person name="Schmutz J."/>
            <person name="Schwarze F.W.M.R."/>
            <person name="vanKuyk P.A."/>
            <person name="Horton J.S."/>
            <person name="Grigoriev I.V."/>
            <person name="Woesten H.A.B."/>
        </authorList>
    </citation>
    <scope>NUCLEOTIDE SEQUENCE [LARGE SCALE GENOMIC DNA]</scope>
    <source>
        <strain evidence="10">H4-8 / FGSC 9210</strain>
    </source>
</reference>
<dbReference type="InterPro" id="IPR044669">
    <property type="entry name" value="YneE/VCCN1/2-like"/>
</dbReference>
<keyword evidence="7" id="KW-0472">Membrane</keyword>
<comment type="subcellular location">
    <subcellularLocation>
        <location evidence="1">Cell membrane</location>
        <topology evidence="1">Multi-pass membrane protein</topology>
    </subcellularLocation>
</comment>
<protein>
    <submittedName>
        <fullName evidence="9">Uncharacterized protein</fullName>
    </submittedName>
</protein>
<evidence type="ECO:0000256" key="8">
    <source>
        <dbReference type="SAM" id="MobiDB-lite"/>
    </source>
</evidence>
<dbReference type="Proteomes" id="UP000007431">
    <property type="component" value="Unassembled WGS sequence"/>
</dbReference>
<dbReference type="OMA" id="VYSEHPL"/>
<keyword evidence="2" id="KW-0813">Transport</keyword>
<evidence type="ECO:0000256" key="1">
    <source>
        <dbReference type="ARBA" id="ARBA00004651"/>
    </source>
</evidence>
<dbReference type="eggNOG" id="ENOG502RZS9">
    <property type="taxonomic scope" value="Eukaryota"/>
</dbReference>
<evidence type="ECO:0000256" key="4">
    <source>
        <dbReference type="ARBA" id="ARBA00022692"/>
    </source>
</evidence>
<keyword evidence="6" id="KW-0406">Ion transport</keyword>
<dbReference type="InParanoid" id="D8QEG2"/>
<dbReference type="AlphaFoldDB" id="D8QEG2"/>
<dbReference type="HOGENOM" id="CLU_029790_6_1_1"/>
<keyword evidence="4" id="KW-0812">Transmembrane</keyword>
<evidence type="ECO:0000313" key="9">
    <source>
        <dbReference type="EMBL" id="EFI94161.1"/>
    </source>
</evidence>
<sequence>MVAANPLFRGRWTLKRFNATVINDIWPEVFFFTLVATMVTCVSKFTTKDLGVNNSLLTVLGTVLGLVISFRTSTAYERYQDGRKMWTNITIASRNVAQMIWIHVSNDRPPKDGQPGQSVLKSIIEKKSMINLVQAFSVAVKHQLRGEPGIYYQDLYPLLCFLPRYASTSHTSDDLNPLCTVVGGGTDDGRSEKSWFKSLGSRGTSALGHNANTLTRDASTAHRPLHRKRRSMFDPEKALPDVQPHRPLRPARSPPNPSFYDYLPVFRLFRYCYKILVGKRKEVQQQPIGGRNIFGKKVNPEQVDSNVPFEVCLYLSAYSAFLMRKGLLQPAIASALANALGMLQDTVTNLERIRSTPLPFAYQAHLRMSLWLYLLFLPFQVYPLMDWITIPGTAFASFLLLGFLEIGQEIENPFNYDENDLDLDGFCLSIQRELHEITAHTAPEPSEFVFSMWNQPFAPADRRTAYDLVGPARADGAEEEKEYVFPPPREYGGFAANGRGSMEQGYRASAEHAMEGAQVHGAEPGMPSVRRALLKGWRDVDLLTRDW</sequence>
<dbReference type="GO" id="GO:0005254">
    <property type="term" value="F:chloride channel activity"/>
    <property type="evidence" value="ECO:0007669"/>
    <property type="project" value="InterPro"/>
</dbReference>
<evidence type="ECO:0000256" key="5">
    <source>
        <dbReference type="ARBA" id="ARBA00022989"/>
    </source>
</evidence>
<accession>D8QEG2</accession>
<keyword evidence="3" id="KW-1003">Cell membrane</keyword>
<name>D8QEG2_SCHCM</name>
<dbReference type="PANTHER" id="PTHR33281:SF19">
    <property type="entry name" value="VOLTAGE-DEPENDENT ANION CHANNEL-FORMING PROTEIN YNEE"/>
    <property type="match status" value="1"/>
</dbReference>
<keyword evidence="10" id="KW-1185">Reference proteome</keyword>
<dbReference type="EMBL" id="GL377310">
    <property type="protein sequence ID" value="EFI94161.1"/>
    <property type="molecule type" value="Genomic_DNA"/>
</dbReference>
<evidence type="ECO:0000256" key="3">
    <source>
        <dbReference type="ARBA" id="ARBA00022475"/>
    </source>
</evidence>
<feature type="region of interest" description="Disordered" evidence="8">
    <location>
        <begin position="220"/>
        <end position="253"/>
    </location>
</feature>
<dbReference type="Pfam" id="PF25539">
    <property type="entry name" value="Bestrophin_2"/>
    <property type="match status" value="2"/>
</dbReference>
<evidence type="ECO:0000256" key="6">
    <source>
        <dbReference type="ARBA" id="ARBA00023065"/>
    </source>
</evidence>
<evidence type="ECO:0000256" key="2">
    <source>
        <dbReference type="ARBA" id="ARBA00022448"/>
    </source>
</evidence>
<keyword evidence="5" id="KW-1133">Transmembrane helix</keyword>
<gene>
    <name evidence="9" type="ORF">SCHCODRAFT_60002</name>
</gene>
<dbReference type="PANTHER" id="PTHR33281">
    <property type="entry name" value="UPF0187 PROTEIN YNEE"/>
    <property type="match status" value="1"/>
</dbReference>
<evidence type="ECO:0000313" key="10">
    <source>
        <dbReference type="Proteomes" id="UP000007431"/>
    </source>
</evidence>
<dbReference type="VEuPathDB" id="FungiDB:SCHCODRAFT_02636319"/>
<dbReference type="GO" id="GO:0005886">
    <property type="term" value="C:plasma membrane"/>
    <property type="evidence" value="ECO:0007669"/>
    <property type="project" value="UniProtKB-SubCell"/>
</dbReference>
<organism evidence="10">
    <name type="scientific">Schizophyllum commune (strain H4-8 / FGSC 9210)</name>
    <name type="common">Split gill fungus</name>
    <dbReference type="NCBI Taxonomy" id="578458"/>
    <lineage>
        <taxon>Eukaryota</taxon>
        <taxon>Fungi</taxon>
        <taxon>Dikarya</taxon>
        <taxon>Basidiomycota</taxon>
        <taxon>Agaricomycotina</taxon>
        <taxon>Agaricomycetes</taxon>
        <taxon>Agaricomycetidae</taxon>
        <taxon>Agaricales</taxon>
        <taxon>Schizophyllaceae</taxon>
        <taxon>Schizophyllum</taxon>
    </lineage>
</organism>
<evidence type="ECO:0000256" key="7">
    <source>
        <dbReference type="ARBA" id="ARBA00023136"/>
    </source>
</evidence>